<dbReference type="PROSITE" id="PS51340">
    <property type="entry name" value="MOSC"/>
    <property type="match status" value="1"/>
</dbReference>
<dbReference type="InterPro" id="IPR005163">
    <property type="entry name" value="Tri_helical_YiiM-like"/>
</dbReference>
<dbReference type="Gene3D" id="2.40.33.20">
    <property type="entry name" value="PK beta-barrel domain-like"/>
    <property type="match status" value="1"/>
</dbReference>
<name>A0AB37U9U1_9CYAN</name>
<dbReference type="SUPFAM" id="SSF50800">
    <property type="entry name" value="PK beta-barrel domain-like"/>
    <property type="match status" value="1"/>
</dbReference>
<dbReference type="GO" id="GO:0030170">
    <property type="term" value="F:pyridoxal phosphate binding"/>
    <property type="evidence" value="ECO:0007669"/>
    <property type="project" value="InterPro"/>
</dbReference>
<gene>
    <name evidence="2" type="ORF">DSM107010_63760</name>
</gene>
<dbReference type="GO" id="GO:0003824">
    <property type="term" value="F:catalytic activity"/>
    <property type="evidence" value="ECO:0007669"/>
    <property type="project" value="InterPro"/>
</dbReference>
<accession>A0AB37U9U1</accession>
<dbReference type="PANTHER" id="PTHR30212">
    <property type="entry name" value="PROTEIN YIIM"/>
    <property type="match status" value="1"/>
</dbReference>
<dbReference type="Pfam" id="PF03473">
    <property type="entry name" value="MOSC"/>
    <property type="match status" value="1"/>
</dbReference>
<comment type="caution">
    <text evidence="2">The sequence shown here is derived from an EMBL/GenBank/DDBJ whole genome shotgun (WGS) entry which is preliminary data.</text>
</comment>
<dbReference type="InterPro" id="IPR005302">
    <property type="entry name" value="MoCF_Sase_C"/>
</dbReference>
<dbReference type="PANTHER" id="PTHR30212:SF2">
    <property type="entry name" value="PROTEIN YIIM"/>
    <property type="match status" value="1"/>
</dbReference>
<dbReference type="RefSeq" id="WP_127024992.1">
    <property type="nucleotide sequence ID" value="NZ_JAVKZF010000004.1"/>
</dbReference>
<reference evidence="2 3" key="1">
    <citation type="journal article" date="2019" name="Genome Biol. Evol.">
        <title>Day and night: Metabolic profiles and evolutionary relationships of six axenic non-marine cyanobacteria.</title>
        <authorList>
            <person name="Will S.E."/>
            <person name="Henke P."/>
            <person name="Boedeker C."/>
            <person name="Huang S."/>
            <person name="Brinkmann H."/>
            <person name="Rohde M."/>
            <person name="Jarek M."/>
            <person name="Friedl T."/>
            <person name="Seufert S."/>
            <person name="Schumacher M."/>
            <person name="Overmann J."/>
            <person name="Neumann-Schaal M."/>
            <person name="Petersen J."/>
        </authorList>
    </citation>
    <scope>NUCLEOTIDE SEQUENCE [LARGE SCALE GENOMIC DNA]</scope>
    <source>
        <strain evidence="2 3">SAG 39.79</strain>
    </source>
</reference>
<evidence type="ECO:0000313" key="2">
    <source>
        <dbReference type="EMBL" id="RUT01998.1"/>
    </source>
</evidence>
<sequence>MVAQILSIQVGLPKLLGIANALDPMDRPWSTGFFKEPIQGRIWLGSTNLAGDGQADLKRHGGVEKAVLVYAAEHYPSWRSRLNLPNLFYGAFGENFTVTAQTEASVCIGDIYDIGEAQVQVSQPRQPCWKLSRRWRIRDLALQVQCTGQTGWYFRVLKEGAVEAGMELVLRDRPFPQWTIARANQIMHHDLNNREAAAELASCPLLASNWQRTLLNRAAKNINPDSIPRLWGEN</sequence>
<dbReference type="InterPro" id="IPR011037">
    <property type="entry name" value="Pyrv_Knase-like_insert_dom_sf"/>
</dbReference>
<dbReference type="EMBL" id="RSCK01000115">
    <property type="protein sequence ID" value="RUT01998.1"/>
    <property type="molecule type" value="Genomic_DNA"/>
</dbReference>
<dbReference type="AlphaFoldDB" id="A0AB37U9U1"/>
<dbReference type="InterPro" id="IPR052353">
    <property type="entry name" value="Benzoxazolinone_Detox_Enz"/>
</dbReference>
<evidence type="ECO:0000259" key="1">
    <source>
        <dbReference type="PROSITE" id="PS51340"/>
    </source>
</evidence>
<feature type="domain" description="MOSC" evidence="1">
    <location>
        <begin position="36"/>
        <end position="171"/>
    </location>
</feature>
<proteinExistence type="predicted"/>
<keyword evidence="3" id="KW-1185">Reference proteome</keyword>
<dbReference type="Proteomes" id="UP000282574">
    <property type="component" value="Unassembled WGS sequence"/>
</dbReference>
<dbReference type="Pfam" id="PF03475">
    <property type="entry name" value="YiiM_3-alpha"/>
    <property type="match status" value="1"/>
</dbReference>
<protein>
    <submittedName>
        <fullName evidence="2">Molybdenum cofactor biosysynthesis protein</fullName>
    </submittedName>
</protein>
<dbReference type="GO" id="GO:0030151">
    <property type="term" value="F:molybdenum ion binding"/>
    <property type="evidence" value="ECO:0007669"/>
    <property type="project" value="InterPro"/>
</dbReference>
<evidence type="ECO:0000313" key="3">
    <source>
        <dbReference type="Proteomes" id="UP000282574"/>
    </source>
</evidence>
<organism evidence="2 3">
    <name type="scientific">Chroococcidiopsis cubana SAG 39.79</name>
    <dbReference type="NCBI Taxonomy" id="388085"/>
    <lineage>
        <taxon>Bacteria</taxon>
        <taxon>Bacillati</taxon>
        <taxon>Cyanobacteriota</taxon>
        <taxon>Cyanophyceae</taxon>
        <taxon>Chroococcidiopsidales</taxon>
        <taxon>Chroococcidiopsidaceae</taxon>
        <taxon>Chroococcidiopsis</taxon>
    </lineage>
</organism>